<dbReference type="InParanoid" id="A0A2N3MYT0"/>
<dbReference type="GO" id="GO:0005507">
    <property type="term" value="F:copper ion binding"/>
    <property type="evidence" value="ECO:0007669"/>
    <property type="project" value="TreeGrafter"/>
</dbReference>
<evidence type="ECO:0000313" key="4">
    <source>
        <dbReference type="Proteomes" id="UP000233524"/>
    </source>
</evidence>
<dbReference type="Gene3D" id="3.20.20.380">
    <property type="entry name" value="Copper homeostasis (CutC) domain"/>
    <property type="match status" value="1"/>
</dbReference>
<name>A0A2N3MYT0_9PEZI</name>
<evidence type="ECO:0000313" key="3">
    <source>
        <dbReference type="EMBL" id="PKS05330.1"/>
    </source>
</evidence>
<dbReference type="PANTHER" id="PTHR12598:SF0">
    <property type="entry name" value="COPPER HOMEOSTASIS PROTEIN CUTC HOMOLOG"/>
    <property type="match status" value="1"/>
</dbReference>
<organism evidence="3 4">
    <name type="scientific">Lomentospora prolificans</name>
    <dbReference type="NCBI Taxonomy" id="41688"/>
    <lineage>
        <taxon>Eukaryota</taxon>
        <taxon>Fungi</taxon>
        <taxon>Dikarya</taxon>
        <taxon>Ascomycota</taxon>
        <taxon>Pezizomycotina</taxon>
        <taxon>Sordariomycetes</taxon>
        <taxon>Hypocreomycetidae</taxon>
        <taxon>Microascales</taxon>
        <taxon>Microascaceae</taxon>
        <taxon>Lomentospora</taxon>
    </lineage>
</organism>
<comment type="similarity">
    <text evidence="1">Belongs to the CutC family.</text>
</comment>
<dbReference type="Pfam" id="PF03932">
    <property type="entry name" value="CutC"/>
    <property type="match status" value="1"/>
</dbReference>
<dbReference type="InterPro" id="IPR005627">
    <property type="entry name" value="CutC-like"/>
</dbReference>
<comment type="caution">
    <text evidence="3">The sequence shown here is derived from an EMBL/GenBank/DDBJ whole genome shotgun (WGS) entry which is preliminary data.</text>
</comment>
<dbReference type="STRING" id="41688.A0A2N3MYT0"/>
<protein>
    <recommendedName>
        <fullName evidence="2">Copper homeostasis protein cutC homolog</fullName>
    </recommendedName>
</protein>
<evidence type="ECO:0000256" key="2">
    <source>
        <dbReference type="ARBA" id="ARBA00019014"/>
    </source>
</evidence>
<evidence type="ECO:0000256" key="1">
    <source>
        <dbReference type="ARBA" id="ARBA00007768"/>
    </source>
</evidence>
<dbReference type="EMBL" id="NLAX01001623">
    <property type="protein sequence ID" value="PKS05330.1"/>
    <property type="molecule type" value="Genomic_DNA"/>
</dbReference>
<sequence length="258" mass="27194">MPKITLEIPIFSPSSASTALAHGATRLELNAPSSYHSGGLTPPISTLSALPSSVAVPLRIMIRPRGPPPVPEHDFLYSAEELDVMVESIRAFKASGLLDAERGDGFVFGVLRRGKTADDELLSVDAEANARLVREARPFGCTFHRAFDLVLATGTSVEEGVEDLLACGFDGVLTSGGPGDAVDNLQVFQRLIEAVDGRLDVLVGGGVRAANASALLEATRAGERVWLHSSCIGQPGTDEVDEKEVTSLVQAMKVTTSS</sequence>
<dbReference type="OrthoDB" id="7392499at2759"/>
<accession>A0A2N3MYT0</accession>
<keyword evidence="4" id="KW-1185">Reference proteome</keyword>
<reference evidence="3 4" key="1">
    <citation type="journal article" date="2017" name="G3 (Bethesda)">
        <title>First Draft Genome Sequence of the Pathogenic Fungus Lomentospora prolificans (Formerly Scedosporium prolificans).</title>
        <authorList>
            <person name="Luo R."/>
            <person name="Zimin A."/>
            <person name="Workman R."/>
            <person name="Fan Y."/>
            <person name="Pertea G."/>
            <person name="Grossman N."/>
            <person name="Wear M.P."/>
            <person name="Jia B."/>
            <person name="Miller H."/>
            <person name="Casadevall A."/>
            <person name="Timp W."/>
            <person name="Zhang S.X."/>
            <person name="Salzberg S.L."/>
        </authorList>
    </citation>
    <scope>NUCLEOTIDE SEQUENCE [LARGE SCALE GENOMIC DNA]</scope>
    <source>
        <strain evidence="3 4">JHH-5317</strain>
    </source>
</reference>
<dbReference type="Proteomes" id="UP000233524">
    <property type="component" value="Unassembled WGS sequence"/>
</dbReference>
<dbReference type="InterPro" id="IPR036822">
    <property type="entry name" value="CutC-like_dom_sf"/>
</dbReference>
<gene>
    <name evidence="3" type="ORF">jhhlp_008704</name>
</gene>
<dbReference type="AlphaFoldDB" id="A0A2N3MYT0"/>
<dbReference type="SUPFAM" id="SSF110395">
    <property type="entry name" value="CutC-like"/>
    <property type="match status" value="1"/>
</dbReference>
<dbReference type="PANTHER" id="PTHR12598">
    <property type="entry name" value="COPPER HOMEOSTASIS PROTEIN CUTC"/>
    <property type="match status" value="1"/>
</dbReference>
<dbReference type="VEuPathDB" id="FungiDB:jhhlp_008704"/>
<proteinExistence type="inferred from homology"/>